<keyword evidence="6" id="KW-0812">Transmembrane</keyword>
<evidence type="ECO:0000256" key="1">
    <source>
        <dbReference type="ARBA" id="ARBA00004370"/>
    </source>
</evidence>
<dbReference type="SMART" id="SM00530">
    <property type="entry name" value="HTH_XRE"/>
    <property type="match status" value="1"/>
</dbReference>
<dbReference type="Proteomes" id="UP000768567">
    <property type="component" value="Unassembled WGS sequence"/>
</dbReference>
<keyword evidence="6" id="KW-1133">Transmembrane helix</keyword>
<dbReference type="EMBL" id="JADCKC010000002">
    <property type="protein sequence ID" value="MBE5037714.1"/>
    <property type="molecule type" value="Genomic_DNA"/>
</dbReference>
<keyword evidence="4" id="KW-0342">GTP-binding</keyword>
<evidence type="ECO:0000313" key="8">
    <source>
        <dbReference type="EMBL" id="MBE5037714.1"/>
    </source>
</evidence>
<feature type="transmembrane region" description="Helical" evidence="6">
    <location>
        <begin position="619"/>
        <end position="638"/>
    </location>
</feature>
<comment type="subcellular location">
    <subcellularLocation>
        <location evidence="1">Membrane</location>
    </subcellularLocation>
</comment>
<keyword evidence="3" id="KW-0378">Hydrolase</keyword>
<accession>A0ABR9R3K4</accession>
<evidence type="ECO:0000256" key="2">
    <source>
        <dbReference type="ARBA" id="ARBA00022741"/>
    </source>
</evidence>
<protein>
    <submittedName>
        <fullName evidence="8">Dynamin family protein</fullName>
    </submittedName>
</protein>
<dbReference type="PANTHER" id="PTHR10465">
    <property type="entry name" value="TRANSMEMBRANE GTPASE FZO1"/>
    <property type="match status" value="1"/>
</dbReference>
<comment type="caution">
    <text evidence="8">The sequence shown here is derived from an EMBL/GenBank/DDBJ whole genome shotgun (WGS) entry which is preliminary data.</text>
</comment>
<dbReference type="InterPro" id="IPR027094">
    <property type="entry name" value="Mitofusin_fam"/>
</dbReference>
<dbReference type="Pfam" id="PF00350">
    <property type="entry name" value="Dynamin_N"/>
    <property type="match status" value="1"/>
</dbReference>
<dbReference type="InterPro" id="IPR010982">
    <property type="entry name" value="Lambda_DNA-bd_dom_sf"/>
</dbReference>
<evidence type="ECO:0000256" key="5">
    <source>
        <dbReference type="ARBA" id="ARBA00023136"/>
    </source>
</evidence>
<evidence type="ECO:0000313" key="9">
    <source>
        <dbReference type="Proteomes" id="UP000768567"/>
    </source>
</evidence>
<evidence type="ECO:0000256" key="3">
    <source>
        <dbReference type="ARBA" id="ARBA00022801"/>
    </source>
</evidence>
<dbReference type="PANTHER" id="PTHR10465:SF0">
    <property type="entry name" value="SARCALUMENIN"/>
    <property type="match status" value="1"/>
</dbReference>
<dbReference type="InterPro" id="IPR001387">
    <property type="entry name" value="Cro/C1-type_HTH"/>
</dbReference>
<dbReference type="SUPFAM" id="SSF47413">
    <property type="entry name" value="lambda repressor-like DNA-binding domains"/>
    <property type="match status" value="1"/>
</dbReference>
<dbReference type="SUPFAM" id="SSF52540">
    <property type="entry name" value="P-loop containing nucleoside triphosphate hydrolases"/>
    <property type="match status" value="1"/>
</dbReference>
<feature type="transmembrane region" description="Helical" evidence="6">
    <location>
        <begin position="564"/>
        <end position="585"/>
    </location>
</feature>
<reference evidence="8 9" key="1">
    <citation type="submission" date="2020-10" db="EMBL/GenBank/DDBJ databases">
        <title>ChiBAC.</title>
        <authorList>
            <person name="Zenner C."/>
            <person name="Hitch T.C.A."/>
            <person name="Clavel T."/>
        </authorList>
    </citation>
    <scope>NUCLEOTIDE SEQUENCE [LARGE SCALE GENOMIC DNA]</scope>
    <source>
        <strain evidence="8 9">DSM 109015</strain>
    </source>
</reference>
<dbReference type="RefSeq" id="WP_193501263.1">
    <property type="nucleotide sequence ID" value="NZ_JADCKC010000002.1"/>
</dbReference>
<keyword evidence="2" id="KW-0547">Nucleotide-binding</keyword>
<sequence>MDLKSFREDKLKIKTQTAFAELIGVEQSNISRWEKDPDSIPFQIIQRILEKTGATYEELTGWTKPIPKPLKVEDTWKKADFTKGTLSEYIGNALKQIDLPEEQRKAYVDDLSAGINGNLVKPKVAIVGRSDTGKSTLINALVGSDKMPTSWTPTTSIAVYIKHISDRPSFIEEEAWVFANHLGSENMWNERHLYDEEYCRSWKIAAGGVEILRSFGTRQGEHYDKQAGSAVVFLDAPILKTCDIVDLPGFGTETESDDEITFAAAQKADVVIYLSQANGFMRIEDITYLKRNISELPVWEAQGQNELKPLSNLFVVASQAHTVSNGNRAQLSEILDVGCKNLMKTLPKGYWTERERASGYNYQGDGYEELRARFFAYTTDIPDICEPFNEELAKVLEVLPVIIDERTKQFVRKYVASRKPNLTKEIQKYEGIVADRERYMALLSEIEANELTRVRDNDKRKCDVRDEISRLQKDSINEFSTYISSLINVDTLVQLMREKGIKNKKEDVELFGSSLQSTIQSRCEGILKAKSATLAEKTKNYVDAFSASIEKPFKDSNLDIDFDAGWAFASALSTLGVIGGFGAFLASTISGAILFAGIGLGIGTSILAGMATASIFGPVGIAAGLLIAGGLGLAKLFGGGWEKSVAKKIVAAMEENDVADKYREGIKKYWTQTERAFNQAAEKLDTEWNAYVENLRAMVDSYDINEIQTKIATLKYLSDFFDNIPL</sequence>
<keyword evidence="9" id="KW-1185">Reference proteome</keyword>
<evidence type="ECO:0000256" key="4">
    <source>
        <dbReference type="ARBA" id="ARBA00023134"/>
    </source>
</evidence>
<dbReference type="Pfam" id="PF01381">
    <property type="entry name" value="HTH_3"/>
    <property type="match status" value="1"/>
</dbReference>
<feature type="domain" description="HTH cro/C1-type" evidence="7">
    <location>
        <begin position="3"/>
        <end position="59"/>
    </location>
</feature>
<organism evidence="8 9">
    <name type="scientific">Gemmiger gallinarum</name>
    <dbReference type="NCBI Taxonomy" id="2779354"/>
    <lineage>
        <taxon>Bacteria</taxon>
        <taxon>Bacillati</taxon>
        <taxon>Bacillota</taxon>
        <taxon>Clostridia</taxon>
        <taxon>Eubacteriales</taxon>
        <taxon>Gemmiger</taxon>
    </lineage>
</organism>
<feature type="transmembrane region" description="Helical" evidence="6">
    <location>
        <begin position="592"/>
        <end position="613"/>
    </location>
</feature>
<dbReference type="PROSITE" id="PS50943">
    <property type="entry name" value="HTH_CROC1"/>
    <property type="match status" value="1"/>
</dbReference>
<dbReference type="Gene3D" id="3.40.50.300">
    <property type="entry name" value="P-loop containing nucleotide triphosphate hydrolases"/>
    <property type="match status" value="1"/>
</dbReference>
<dbReference type="CDD" id="cd00093">
    <property type="entry name" value="HTH_XRE"/>
    <property type="match status" value="1"/>
</dbReference>
<dbReference type="InterPro" id="IPR027417">
    <property type="entry name" value="P-loop_NTPase"/>
</dbReference>
<dbReference type="Gene3D" id="1.10.260.40">
    <property type="entry name" value="lambda repressor-like DNA-binding domains"/>
    <property type="match status" value="1"/>
</dbReference>
<keyword evidence="5 6" id="KW-0472">Membrane</keyword>
<evidence type="ECO:0000256" key="6">
    <source>
        <dbReference type="SAM" id="Phobius"/>
    </source>
</evidence>
<dbReference type="InterPro" id="IPR045063">
    <property type="entry name" value="Dynamin_N"/>
</dbReference>
<proteinExistence type="predicted"/>
<name>A0ABR9R3K4_9FIRM</name>
<gene>
    <name evidence="8" type="ORF">INF35_07945</name>
</gene>
<evidence type="ECO:0000259" key="7">
    <source>
        <dbReference type="PROSITE" id="PS50943"/>
    </source>
</evidence>